<feature type="chain" id="PRO_5012228932" evidence="1">
    <location>
        <begin position="21"/>
        <end position="790"/>
    </location>
</feature>
<dbReference type="PANTHER" id="PTHR11731:SF193">
    <property type="entry name" value="DIPEPTIDYL PEPTIDASE 9"/>
    <property type="match status" value="1"/>
</dbReference>
<accession>A0A1M5DUQ7</accession>
<dbReference type="InterPro" id="IPR001375">
    <property type="entry name" value="Peptidase_S9_cat"/>
</dbReference>
<dbReference type="InterPro" id="IPR029058">
    <property type="entry name" value="AB_hydrolase_fold"/>
</dbReference>
<dbReference type="OrthoDB" id="9812921at2"/>
<dbReference type="SUPFAM" id="SSF82171">
    <property type="entry name" value="DPP6 N-terminal domain-like"/>
    <property type="match status" value="1"/>
</dbReference>
<evidence type="ECO:0000256" key="1">
    <source>
        <dbReference type="SAM" id="SignalP"/>
    </source>
</evidence>
<evidence type="ECO:0000313" key="5">
    <source>
        <dbReference type="Proteomes" id="UP000184406"/>
    </source>
</evidence>
<dbReference type="RefSeq" id="WP_072863671.1">
    <property type="nucleotide sequence ID" value="NZ_FQUX01000006.1"/>
</dbReference>
<keyword evidence="4" id="KW-0645">Protease</keyword>
<feature type="signal peptide" evidence="1">
    <location>
        <begin position="1"/>
        <end position="20"/>
    </location>
</feature>
<evidence type="ECO:0000259" key="2">
    <source>
        <dbReference type="Pfam" id="PF00326"/>
    </source>
</evidence>
<keyword evidence="4" id="KW-0378">Hydrolase</keyword>
<keyword evidence="4" id="KW-0031">Aminopeptidase</keyword>
<reference evidence="5" key="1">
    <citation type="submission" date="2016-11" db="EMBL/GenBank/DDBJ databases">
        <authorList>
            <person name="Varghese N."/>
            <person name="Submissions S."/>
        </authorList>
    </citation>
    <scope>NUCLEOTIDE SEQUENCE [LARGE SCALE GENOMIC DNA]</scope>
    <source>
        <strain evidence="5">DSM 17539</strain>
    </source>
</reference>
<dbReference type="Pfam" id="PF00930">
    <property type="entry name" value="DPPIV_N"/>
    <property type="match status" value="2"/>
</dbReference>
<dbReference type="Proteomes" id="UP000184406">
    <property type="component" value="Unassembled WGS sequence"/>
</dbReference>
<name>A0A1M5DUQ7_9FLAO</name>
<protein>
    <submittedName>
        <fullName evidence="4">Dipeptidyl aminopeptidase/acylaminoacyl peptidase</fullName>
    </submittedName>
</protein>
<dbReference type="PANTHER" id="PTHR11731">
    <property type="entry name" value="PROTEASE FAMILY S9B,C DIPEPTIDYL-PEPTIDASE IV-RELATED"/>
    <property type="match status" value="1"/>
</dbReference>
<dbReference type="Pfam" id="PF00326">
    <property type="entry name" value="Peptidase_S9"/>
    <property type="match status" value="1"/>
</dbReference>
<dbReference type="EMBL" id="FQUX01000006">
    <property type="protein sequence ID" value="SHF70656.1"/>
    <property type="molecule type" value="Genomic_DNA"/>
</dbReference>
<dbReference type="GO" id="GO:0006508">
    <property type="term" value="P:proteolysis"/>
    <property type="evidence" value="ECO:0007669"/>
    <property type="project" value="InterPro"/>
</dbReference>
<dbReference type="GO" id="GO:0004177">
    <property type="term" value="F:aminopeptidase activity"/>
    <property type="evidence" value="ECO:0007669"/>
    <property type="project" value="UniProtKB-KW"/>
</dbReference>
<keyword evidence="5" id="KW-1185">Reference proteome</keyword>
<dbReference type="InterPro" id="IPR002469">
    <property type="entry name" value="Peptidase_S9B_N"/>
</dbReference>
<dbReference type="GO" id="GO:0008236">
    <property type="term" value="F:serine-type peptidase activity"/>
    <property type="evidence" value="ECO:0007669"/>
    <property type="project" value="InterPro"/>
</dbReference>
<dbReference type="InterPro" id="IPR050278">
    <property type="entry name" value="Serine_Prot_S9B/DPPIV"/>
</dbReference>
<keyword evidence="1" id="KW-0732">Signal</keyword>
<dbReference type="AlphaFoldDB" id="A0A1M5DUQ7"/>
<feature type="domain" description="Peptidase S9 prolyl oligopeptidase catalytic" evidence="2">
    <location>
        <begin position="592"/>
        <end position="786"/>
    </location>
</feature>
<evidence type="ECO:0000259" key="3">
    <source>
        <dbReference type="Pfam" id="PF00930"/>
    </source>
</evidence>
<gene>
    <name evidence="4" type="ORF">SAMN03080594_106250</name>
</gene>
<dbReference type="Gene3D" id="3.40.50.1820">
    <property type="entry name" value="alpha/beta hydrolase"/>
    <property type="match status" value="1"/>
</dbReference>
<feature type="domain" description="Dipeptidylpeptidase IV N-terminal" evidence="3">
    <location>
        <begin position="234"/>
        <end position="490"/>
    </location>
</feature>
<feature type="domain" description="Dipeptidylpeptidase IV N-terminal" evidence="3">
    <location>
        <begin position="110"/>
        <end position="190"/>
    </location>
</feature>
<sequence>MKNTWLLCGIFLLSIIPCLAQQGNTSTLSIKEIMQGDDFVGHLPSNPQWSLDSQTLYFDWNPSKAQNDSLYAYHLKSAKTIKTDFETSYSLPSSGGVFNKDRTLKLYAKRGDIFLLNLKTQGLIQITRTEEYESAPHFTENGTKVAYRQGNNLFTWDIATGSTVQLTKIKSAKKDDEKSDKDQWLYEDQLGLFEVLRERKAKKDKTEEAKKLLEAKGPLPIDPDGKSIYNQRISPIGNYITYLTTKSPTNKGTIVPHYVTESGYTEDEDARSKVGNAPYEYEMFVYDIAKKKAYPVVLDSLEGLDYVPEYTKDYPDKTYENKNRLDYIDGPLWSEDGKYAVLDINSNDYKDRWIVLLDPKNGTVTQLDRQHDEAWIAGPGIGGYSGGEMGWMPDGKSIWFQSEKTGYSHLYAIDVSTKKTKALTSGEFEIYDPRISKDKKRWYFTANKNHPGDRQFYSMPIGGGKMQQLTQMTGSNEVNLSPDERKMAILHSYTNKPTELYLQDNPIWGKSKAEAKRITYSTTKDFDSYQWRDPEIITFKAEDGEAVHARLYQPNSDTKNKAAIIFVHGAGYLQNAHKWWSTYFREYMFHNLLVDNGYTVLDIDYRGSAGYGRDWRTGIYRYMGGKDLSDHVDGAKYLINELGIEENKIGIYGGSYGGFITLMAMFNAPDTFKAGAAIRSVGDWAAYNHGYTARILNTPVTDSLAYRRSSPIYFAEGLKGDLLILHGMIDDNVHFQDMVRLSQRLIELEKHNWEMAVYPVERHSFVEPSSWTDEYTRIFKLFQKSLLDKN</sequence>
<proteinExistence type="predicted"/>
<dbReference type="Gene3D" id="2.140.10.30">
    <property type="entry name" value="Dipeptidylpeptidase IV, N-terminal domain"/>
    <property type="match status" value="2"/>
</dbReference>
<evidence type="ECO:0000313" key="4">
    <source>
        <dbReference type="EMBL" id="SHF70656.1"/>
    </source>
</evidence>
<dbReference type="GO" id="GO:0008239">
    <property type="term" value="F:dipeptidyl-peptidase activity"/>
    <property type="evidence" value="ECO:0007669"/>
    <property type="project" value="TreeGrafter"/>
</dbReference>
<organism evidence="4 5">
    <name type="scientific">Arenibacter palladensis</name>
    <dbReference type="NCBI Taxonomy" id="237373"/>
    <lineage>
        <taxon>Bacteria</taxon>
        <taxon>Pseudomonadati</taxon>
        <taxon>Bacteroidota</taxon>
        <taxon>Flavobacteriia</taxon>
        <taxon>Flavobacteriales</taxon>
        <taxon>Flavobacteriaceae</taxon>
        <taxon>Arenibacter</taxon>
    </lineage>
</organism>
<dbReference type="SUPFAM" id="SSF53474">
    <property type="entry name" value="alpha/beta-Hydrolases"/>
    <property type="match status" value="1"/>
</dbReference>